<dbReference type="Proteomes" id="UP000295719">
    <property type="component" value="Unassembled WGS sequence"/>
</dbReference>
<evidence type="ECO:0000313" key="1">
    <source>
        <dbReference type="EMBL" id="TCV98751.1"/>
    </source>
</evidence>
<reference evidence="1 2" key="1">
    <citation type="submission" date="2019-03" db="EMBL/GenBank/DDBJ databases">
        <title>Genomic Encyclopedia of Type Strains, Phase IV (KMG-IV): sequencing the most valuable type-strain genomes for metagenomic binning, comparative biology and taxonomic classification.</title>
        <authorList>
            <person name="Goeker M."/>
        </authorList>
    </citation>
    <scope>NUCLEOTIDE SEQUENCE [LARGE SCALE GENOMIC DNA]</scope>
    <source>
        <strain evidence="1 2">DSM 19580</strain>
    </source>
</reference>
<dbReference type="EMBL" id="SMCR01000002">
    <property type="protein sequence ID" value="TCV98751.1"/>
    <property type="molecule type" value="Genomic_DNA"/>
</dbReference>
<gene>
    <name evidence="1" type="ORF">EDC52_10270</name>
</gene>
<dbReference type="RefSeq" id="WP_131864160.1">
    <property type="nucleotide sequence ID" value="NZ_SMCR01000002.1"/>
</dbReference>
<name>A0A4R3Z185_9GAMM</name>
<dbReference type="AlphaFoldDB" id="A0A4R3Z185"/>
<comment type="caution">
    <text evidence="1">The sequence shown here is derived from an EMBL/GenBank/DDBJ whole genome shotgun (WGS) entry which is preliminary data.</text>
</comment>
<evidence type="ECO:0000313" key="2">
    <source>
        <dbReference type="Proteomes" id="UP000295719"/>
    </source>
</evidence>
<protein>
    <submittedName>
        <fullName evidence="1">Uncharacterized protein</fullName>
    </submittedName>
</protein>
<accession>A0A4R3Z185</accession>
<organism evidence="1 2">
    <name type="scientific">Biostraticola tofi</name>
    <dbReference type="NCBI Taxonomy" id="466109"/>
    <lineage>
        <taxon>Bacteria</taxon>
        <taxon>Pseudomonadati</taxon>
        <taxon>Pseudomonadota</taxon>
        <taxon>Gammaproteobacteria</taxon>
        <taxon>Enterobacterales</taxon>
        <taxon>Bruguierivoracaceae</taxon>
        <taxon>Biostraticola</taxon>
    </lineage>
</organism>
<keyword evidence="2" id="KW-1185">Reference proteome</keyword>
<sequence>MNEPVSYYTQYLINPFHLGDKFSVLRQLGSSSQFRETYRVVQVEPISGTVEGVLENRYDDNGEEMLLAGSESEVETFTFTYAEPISAVAHEATEH</sequence>
<proteinExistence type="predicted"/>